<keyword evidence="1" id="KW-0472">Membrane</keyword>
<sequence length="109" mass="12541">MLMSERWCALPDVLSTQTPIVIRFRYIPKAPHKNRARNLCRSPSATVHMHAINKTKSRTNTHDTVMWCLLYSFLCIFWFIIHICKHVSLAGMTNMSPLVQLVGLLLNCS</sequence>
<proteinExistence type="predicted"/>
<keyword evidence="1" id="KW-1133">Transmembrane helix</keyword>
<organism evidence="2">
    <name type="scientific">Eucalyptus grandis</name>
    <name type="common">Flooded gum</name>
    <dbReference type="NCBI Taxonomy" id="71139"/>
    <lineage>
        <taxon>Eukaryota</taxon>
        <taxon>Viridiplantae</taxon>
        <taxon>Streptophyta</taxon>
        <taxon>Embryophyta</taxon>
        <taxon>Tracheophyta</taxon>
        <taxon>Spermatophyta</taxon>
        <taxon>Magnoliopsida</taxon>
        <taxon>eudicotyledons</taxon>
        <taxon>Gunneridae</taxon>
        <taxon>Pentapetalae</taxon>
        <taxon>rosids</taxon>
        <taxon>malvids</taxon>
        <taxon>Myrtales</taxon>
        <taxon>Myrtaceae</taxon>
        <taxon>Myrtoideae</taxon>
        <taxon>Eucalypteae</taxon>
        <taxon>Eucalyptus</taxon>
    </lineage>
</organism>
<dbReference type="EMBL" id="KK198754">
    <property type="protein sequence ID" value="KCW83956.1"/>
    <property type="molecule type" value="Genomic_DNA"/>
</dbReference>
<protein>
    <submittedName>
        <fullName evidence="2">Uncharacterized protein</fullName>
    </submittedName>
</protein>
<evidence type="ECO:0000313" key="2">
    <source>
        <dbReference type="EMBL" id="KCW83956.1"/>
    </source>
</evidence>
<reference evidence="2" key="1">
    <citation type="submission" date="2013-07" db="EMBL/GenBank/DDBJ databases">
        <title>The genome of Eucalyptus grandis.</title>
        <authorList>
            <person name="Schmutz J."/>
            <person name="Hayes R."/>
            <person name="Myburg A."/>
            <person name="Tuskan G."/>
            <person name="Grattapaglia D."/>
            <person name="Rokhsar D.S."/>
        </authorList>
    </citation>
    <scope>NUCLEOTIDE SEQUENCE</scope>
    <source>
        <tissue evidence="2">Leaf extractions</tissue>
    </source>
</reference>
<keyword evidence="1" id="KW-0812">Transmembrane</keyword>
<name>A0A059D0P5_EUCGR</name>
<dbReference type="AlphaFoldDB" id="A0A059D0P5"/>
<evidence type="ECO:0000256" key="1">
    <source>
        <dbReference type="SAM" id="Phobius"/>
    </source>
</evidence>
<dbReference type="InParanoid" id="A0A059D0P5"/>
<dbReference type="Gramene" id="KCW83956">
    <property type="protein sequence ID" value="KCW83956"/>
    <property type="gene ID" value="EUGRSUZ_B00842"/>
</dbReference>
<accession>A0A059D0P5</accession>
<gene>
    <name evidence="2" type="ORF">EUGRSUZ_B00842</name>
</gene>
<feature type="transmembrane region" description="Helical" evidence="1">
    <location>
        <begin position="64"/>
        <end position="81"/>
    </location>
</feature>